<gene>
    <name evidence="9" type="ORF">LTR69_001435</name>
</gene>
<accession>A0ABR0JNF6</accession>
<keyword evidence="4" id="KW-0238">DNA-binding</keyword>
<dbReference type="EMBL" id="JAVRRF010000002">
    <property type="protein sequence ID" value="KAK5067448.1"/>
    <property type="molecule type" value="Genomic_DNA"/>
</dbReference>
<feature type="compositionally biased region" description="Low complexity" evidence="7">
    <location>
        <begin position="190"/>
        <end position="201"/>
    </location>
</feature>
<feature type="compositionally biased region" description="Polar residues" evidence="7">
    <location>
        <begin position="101"/>
        <end position="117"/>
    </location>
</feature>
<dbReference type="Pfam" id="PF00172">
    <property type="entry name" value="Zn_clus"/>
    <property type="match status" value="1"/>
</dbReference>
<dbReference type="PROSITE" id="PS50048">
    <property type="entry name" value="ZN2_CY6_FUNGAL_2"/>
    <property type="match status" value="1"/>
</dbReference>
<reference evidence="9 10" key="1">
    <citation type="submission" date="2023-08" db="EMBL/GenBank/DDBJ databases">
        <title>Black Yeasts Isolated from many extreme environments.</title>
        <authorList>
            <person name="Coleine C."/>
            <person name="Stajich J.E."/>
            <person name="Selbmann L."/>
        </authorList>
    </citation>
    <scope>NUCLEOTIDE SEQUENCE [LARGE SCALE GENOMIC DNA]</scope>
    <source>
        <strain evidence="9 10">CCFEE 6328</strain>
    </source>
</reference>
<evidence type="ECO:0000256" key="7">
    <source>
        <dbReference type="SAM" id="MobiDB-lite"/>
    </source>
</evidence>
<dbReference type="SUPFAM" id="SSF57701">
    <property type="entry name" value="Zn2/Cys6 DNA-binding domain"/>
    <property type="match status" value="1"/>
</dbReference>
<dbReference type="Proteomes" id="UP001345691">
    <property type="component" value="Unassembled WGS sequence"/>
</dbReference>
<evidence type="ECO:0000256" key="2">
    <source>
        <dbReference type="ARBA" id="ARBA00022723"/>
    </source>
</evidence>
<feature type="compositionally biased region" description="Polar residues" evidence="7">
    <location>
        <begin position="254"/>
        <end position="268"/>
    </location>
</feature>
<keyword evidence="3" id="KW-0805">Transcription regulation</keyword>
<feature type="domain" description="Zn(2)-C6 fungal-type" evidence="8">
    <location>
        <begin position="8"/>
        <end position="38"/>
    </location>
</feature>
<dbReference type="InterPro" id="IPR050987">
    <property type="entry name" value="AtrR-like"/>
</dbReference>
<comment type="caution">
    <text evidence="9">The sequence shown here is derived from an EMBL/GenBank/DDBJ whole genome shotgun (WGS) entry which is preliminary data.</text>
</comment>
<comment type="subcellular location">
    <subcellularLocation>
        <location evidence="1">Nucleus</location>
    </subcellularLocation>
</comment>
<dbReference type="PANTHER" id="PTHR46910:SF3">
    <property type="entry name" value="HALOTOLERANCE PROTEIN 9-RELATED"/>
    <property type="match status" value="1"/>
</dbReference>
<dbReference type="InterPro" id="IPR036864">
    <property type="entry name" value="Zn2-C6_fun-type_DNA-bd_sf"/>
</dbReference>
<dbReference type="SMART" id="SM00066">
    <property type="entry name" value="GAL4"/>
    <property type="match status" value="1"/>
</dbReference>
<keyword evidence="6" id="KW-0539">Nucleus</keyword>
<dbReference type="PANTHER" id="PTHR46910">
    <property type="entry name" value="TRANSCRIPTION FACTOR PDR1"/>
    <property type="match status" value="1"/>
</dbReference>
<evidence type="ECO:0000313" key="10">
    <source>
        <dbReference type="Proteomes" id="UP001345691"/>
    </source>
</evidence>
<evidence type="ECO:0000256" key="3">
    <source>
        <dbReference type="ARBA" id="ARBA00023015"/>
    </source>
</evidence>
<keyword evidence="10" id="KW-1185">Reference proteome</keyword>
<dbReference type="PROSITE" id="PS00463">
    <property type="entry name" value="ZN2_CY6_FUNGAL_1"/>
    <property type="match status" value="1"/>
</dbReference>
<evidence type="ECO:0000259" key="8">
    <source>
        <dbReference type="PROSITE" id="PS50048"/>
    </source>
</evidence>
<keyword evidence="5" id="KW-0804">Transcription</keyword>
<keyword evidence="2" id="KW-0479">Metal-binding</keyword>
<sequence length="334" mass="36044">MPSRISGACNGCRTKKQKCSGDRSGCLQCQAAAIQCTWPEQRKRGPAKGYIEGLEHRLHEAESLILALLPVVTTEQLNSAAETLTSTASSANITGLKSRDSQSPGPRNVRSSPPTLNKKTGIEYWEAFPLDTAENIRKWQQDCAVHSSGPNPPSLRTSLTAEEPFSQSVLHQNFMPDSKSHSRAGSVEFSSHNHARSSSAAFPSLSNDPYRSETSTPVNVPQHSHSRPTVTTASNSHQPPTSQPQSSQQNWQSMSLFSGTGSNTSTPQGVGIGAEALLLQSFADSSWAQSQSLNNGLHDVNSGMSANTGMDMQSGLMEVDTGLFANDMQRRLFW</sequence>
<evidence type="ECO:0000313" key="9">
    <source>
        <dbReference type="EMBL" id="KAK5067448.1"/>
    </source>
</evidence>
<proteinExistence type="predicted"/>
<name>A0ABR0JNF6_9EURO</name>
<feature type="region of interest" description="Disordered" evidence="7">
    <location>
        <begin position="175"/>
        <end position="268"/>
    </location>
</feature>
<protein>
    <recommendedName>
        <fullName evidence="8">Zn(2)-C6 fungal-type domain-containing protein</fullName>
    </recommendedName>
</protein>
<evidence type="ECO:0000256" key="5">
    <source>
        <dbReference type="ARBA" id="ARBA00023163"/>
    </source>
</evidence>
<evidence type="ECO:0000256" key="6">
    <source>
        <dbReference type="ARBA" id="ARBA00023242"/>
    </source>
</evidence>
<evidence type="ECO:0000256" key="4">
    <source>
        <dbReference type="ARBA" id="ARBA00023125"/>
    </source>
</evidence>
<dbReference type="Gene3D" id="4.10.240.10">
    <property type="entry name" value="Zn(2)-C6 fungal-type DNA-binding domain"/>
    <property type="match status" value="1"/>
</dbReference>
<evidence type="ECO:0000256" key="1">
    <source>
        <dbReference type="ARBA" id="ARBA00004123"/>
    </source>
</evidence>
<dbReference type="InterPro" id="IPR001138">
    <property type="entry name" value="Zn2Cys6_DnaBD"/>
</dbReference>
<feature type="region of interest" description="Disordered" evidence="7">
    <location>
        <begin position="90"/>
        <end position="117"/>
    </location>
</feature>
<dbReference type="CDD" id="cd00067">
    <property type="entry name" value="GAL4"/>
    <property type="match status" value="1"/>
</dbReference>
<feature type="compositionally biased region" description="Low complexity" evidence="7">
    <location>
        <begin position="234"/>
        <end position="253"/>
    </location>
</feature>
<feature type="compositionally biased region" description="Polar residues" evidence="7">
    <location>
        <begin position="204"/>
        <end position="233"/>
    </location>
</feature>
<organism evidence="9 10">
    <name type="scientific">Exophiala sideris</name>
    <dbReference type="NCBI Taxonomy" id="1016849"/>
    <lineage>
        <taxon>Eukaryota</taxon>
        <taxon>Fungi</taxon>
        <taxon>Dikarya</taxon>
        <taxon>Ascomycota</taxon>
        <taxon>Pezizomycotina</taxon>
        <taxon>Eurotiomycetes</taxon>
        <taxon>Chaetothyriomycetidae</taxon>
        <taxon>Chaetothyriales</taxon>
        <taxon>Herpotrichiellaceae</taxon>
        <taxon>Exophiala</taxon>
    </lineage>
</organism>